<keyword evidence="4" id="KW-1185">Reference proteome</keyword>
<reference evidence="2" key="2">
    <citation type="submission" date="2022-03" db="EMBL/GenBank/DDBJ databases">
        <title>Genome Encyclopedia of Bacteria and Archaea VI: Functional Genomics of Type Strains.</title>
        <authorList>
            <person name="Whitman W."/>
        </authorList>
    </citation>
    <scope>NUCLEOTIDE SEQUENCE</scope>
    <source>
        <strain evidence="2">HSC-15S17</strain>
    </source>
</reference>
<accession>A0AA41L2Z2</accession>
<dbReference type="EMBL" id="JALJZU010000002">
    <property type="protein sequence ID" value="MCP2007772.1"/>
    <property type="molecule type" value="Genomic_DNA"/>
</dbReference>
<evidence type="ECO:0000313" key="1">
    <source>
        <dbReference type="EMBL" id="MBV6323278.1"/>
    </source>
</evidence>
<reference evidence="1" key="1">
    <citation type="submission" date="2021-07" db="EMBL/GenBank/DDBJ databases">
        <title>Characterization of violacein-producing bacteria and related species.</title>
        <authorList>
            <person name="Wilson H.S."/>
            <person name="De Leon M.E."/>
        </authorList>
    </citation>
    <scope>NUCLEOTIDE SEQUENCE</scope>
    <source>
        <strain evidence="1">HSC-15S17</strain>
    </source>
</reference>
<dbReference type="RefSeq" id="WP_217943985.1">
    <property type="nucleotide sequence ID" value="NZ_JAHTGR010000011.1"/>
</dbReference>
<dbReference type="EMBL" id="JAHTGR010000011">
    <property type="protein sequence ID" value="MBV6323278.1"/>
    <property type="molecule type" value="Genomic_DNA"/>
</dbReference>
<sequence length="160" mass="17991">MKPNLQSASKVRELAWLGTALSLLATGHLYAAEEKASFYGHWRTVAVLDTADIAGMSDAEARKLVGLCVDVEPEVFKFAGEECAAPTYEQTTREPVRYLREQWHARAGKLHLPNPVKVVDAGCTDLFMLNQSRMVFNWNGFFFESRRVEQSQCPALLRGR</sequence>
<evidence type="ECO:0000313" key="2">
    <source>
        <dbReference type="EMBL" id="MCP2007772.1"/>
    </source>
</evidence>
<evidence type="ECO:0000313" key="4">
    <source>
        <dbReference type="Proteomes" id="UP001162889"/>
    </source>
</evidence>
<gene>
    <name evidence="1" type="ORF">KVP70_20290</name>
    <name evidence="2" type="ORF">L1274_001465</name>
</gene>
<dbReference type="Proteomes" id="UP001155901">
    <property type="component" value="Unassembled WGS sequence"/>
</dbReference>
<evidence type="ECO:0000313" key="3">
    <source>
        <dbReference type="Proteomes" id="UP001155901"/>
    </source>
</evidence>
<comment type="caution">
    <text evidence="1">The sequence shown here is derived from an EMBL/GenBank/DDBJ whole genome shotgun (WGS) entry which is preliminary data.</text>
</comment>
<dbReference type="AlphaFoldDB" id="A0AA41L2Z2"/>
<protein>
    <submittedName>
        <fullName evidence="1">Uncharacterized protein</fullName>
    </submittedName>
</protein>
<dbReference type="Proteomes" id="UP001162889">
    <property type="component" value="Unassembled WGS sequence"/>
</dbReference>
<organism evidence="1 3">
    <name type="scientific">Duganella violaceipulchra</name>
    <dbReference type="NCBI Taxonomy" id="2849652"/>
    <lineage>
        <taxon>Bacteria</taxon>
        <taxon>Pseudomonadati</taxon>
        <taxon>Pseudomonadota</taxon>
        <taxon>Betaproteobacteria</taxon>
        <taxon>Burkholderiales</taxon>
        <taxon>Oxalobacteraceae</taxon>
        <taxon>Telluria group</taxon>
        <taxon>Duganella</taxon>
    </lineage>
</organism>
<name>A0AA41L2Z2_9BURK</name>
<proteinExistence type="predicted"/>